<proteinExistence type="inferred from homology"/>
<reference evidence="14" key="1">
    <citation type="journal article" date="2002" name="Science">
        <title>The draft genome of Ciona intestinalis: insights into chordate and vertebrate origins.</title>
        <authorList>
            <person name="Dehal P."/>
            <person name="Satou Y."/>
            <person name="Campbell R.K."/>
            <person name="Chapman J."/>
            <person name="Degnan B."/>
            <person name="De Tomaso A."/>
            <person name="Davidson B."/>
            <person name="Di Gregorio A."/>
            <person name="Gelpke M."/>
            <person name="Goodstein D.M."/>
            <person name="Harafuji N."/>
            <person name="Hastings K.E."/>
            <person name="Ho I."/>
            <person name="Hotta K."/>
            <person name="Huang W."/>
            <person name="Kawashima T."/>
            <person name="Lemaire P."/>
            <person name="Martinez D."/>
            <person name="Meinertzhagen I.A."/>
            <person name="Necula S."/>
            <person name="Nonaka M."/>
            <person name="Putnam N."/>
            <person name="Rash S."/>
            <person name="Saiga H."/>
            <person name="Satake M."/>
            <person name="Terry A."/>
            <person name="Yamada L."/>
            <person name="Wang H.G."/>
            <person name="Awazu S."/>
            <person name="Azumi K."/>
            <person name="Boore J."/>
            <person name="Branno M."/>
            <person name="Chin-Bow S."/>
            <person name="DeSantis R."/>
            <person name="Doyle S."/>
            <person name="Francino P."/>
            <person name="Keys D.N."/>
            <person name="Haga S."/>
            <person name="Hayashi H."/>
            <person name="Hino K."/>
            <person name="Imai K.S."/>
            <person name="Inaba K."/>
            <person name="Kano S."/>
            <person name="Kobayashi K."/>
            <person name="Kobayashi M."/>
            <person name="Lee B.I."/>
            <person name="Makabe K.W."/>
            <person name="Manohar C."/>
            <person name="Matassi G."/>
            <person name="Medina M."/>
            <person name="Mochizuki Y."/>
            <person name="Mount S."/>
            <person name="Morishita T."/>
            <person name="Miura S."/>
            <person name="Nakayama A."/>
            <person name="Nishizaka S."/>
            <person name="Nomoto H."/>
            <person name="Ohta F."/>
            <person name="Oishi K."/>
            <person name="Rigoutsos I."/>
            <person name="Sano M."/>
            <person name="Sasaki A."/>
            <person name="Sasakura Y."/>
            <person name="Shoguchi E."/>
            <person name="Shin-i T."/>
            <person name="Spagnuolo A."/>
            <person name="Stainier D."/>
            <person name="Suzuki M.M."/>
            <person name="Tassy O."/>
            <person name="Takatori N."/>
            <person name="Tokuoka M."/>
            <person name="Yagi K."/>
            <person name="Yoshizaki F."/>
            <person name="Wada S."/>
            <person name="Zhang C."/>
            <person name="Hyatt P.D."/>
            <person name="Larimer F."/>
            <person name="Detter C."/>
            <person name="Doggett N."/>
            <person name="Glavina T."/>
            <person name="Hawkins T."/>
            <person name="Richardson P."/>
            <person name="Lucas S."/>
            <person name="Kohara Y."/>
            <person name="Levine M."/>
            <person name="Satoh N."/>
            <person name="Rokhsar D.S."/>
        </authorList>
    </citation>
    <scope>NUCLEOTIDE SEQUENCE [LARGE SCALE GENOMIC DNA]</scope>
</reference>
<keyword evidence="14" id="KW-1185">Reference proteome</keyword>
<dbReference type="Proteomes" id="UP000008144">
    <property type="component" value="Chromosome 2"/>
</dbReference>
<evidence type="ECO:0000256" key="8">
    <source>
        <dbReference type="ARBA" id="ARBA00038171"/>
    </source>
</evidence>
<keyword evidence="4" id="KW-0186">Copper</keyword>
<dbReference type="SUPFAM" id="SSF55008">
    <property type="entry name" value="HMA, heavy metal-associated domain"/>
    <property type="match status" value="1"/>
</dbReference>
<dbReference type="GO" id="GO:0005829">
    <property type="term" value="C:cytosol"/>
    <property type="evidence" value="ECO:0000318"/>
    <property type="project" value="GO_Central"/>
</dbReference>
<dbReference type="PANTHER" id="PTHR46365:SF1">
    <property type="entry name" value="COPPER TRANSPORT PROTEIN ATOX1"/>
    <property type="match status" value="1"/>
</dbReference>
<comment type="function">
    <text evidence="7">Binds and deliver cytosolic copper to the copper ATPase proteins. May be important in cellular antioxidant defense.</text>
</comment>
<dbReference type="EMBL" id="EAAA01001517">
    <property type="status" value="NOT_ANNOTATED_CDS"/>
    <property type="molecule type" value="Genomic_DNA"/>
</dbReference>
<comment type="subunit">
    <text evidence="11">Homodimer. Interacts with ATP7B. Interacts with ATP7A. Interacts (via dimer form) with SLC31A1 (via C-terminal domain); this interaction improves ATOX1 stability and controls intracellular Cu(I) levels.</text>
</comment>
<evidence type="ECO:0000256" key="6">
    <source>
        <dbReference type="ARBA" id="ARBA00023186"/>
    </source>
</evidence>
<dbReference type="InterPro" id="IPR006121">
    <property type="entry name" value="HMA_dom"/>
</dbReference>
<dbReference type="FunFam" id="3.30.70.100:FF:000008">
    <property type="entry name" value="Copper transport protein ATOX1"/>
    <property type="match status" value="1"/>
</dbReference>
<dbReference type="Pfam" id="PF00403">
    <property type="entry name" value="HMA"/>
    <property type="match status" value="1"/>
</dbReference>
<keyword evidence="3" id="KW-0187">Copper transport</keyword>
<evidence type="ECO:0000313" key="14">
    <source>
        <dbReference type="Proteomes" id="UP000008144"/>
    </source>
</evidence>
<evidence type="ECO:0000313" key="13">
    <source>
        <dbReference type="Ensembl" id="ENSCINP00000034386.1"/>
    </source>
</evidence>
<name>H2XXK2_CIOIN</name>
<dbReference type="Gene3D" id="3.30.70.100">
    <property type="match status" value="1"/>
</dbReference>
<reference evidence="13" key="4">
    <citation type="submission" date="2025-09" db="UniProtKB">
        <authorList>
            <consortium name="Ensembl"/>
        </authorList>
    </citation>
    <scope>IDENTIFICATION</scope>
</reference>
<evidence type="ECO:0000256" key="10">
    <source>
        <dbReference type="ARBA" id="ARBA00043201"/>
    </source>
</evidence>
<dbReference type="GeneTree" id="ENSGT00940000169686"/>
<organism evidence="13 14">
    <name type="scientific">Ciona intestinalis</name>
    <name type="common">Transparent sea squirt</name>
    <name type="synonym">Ascidia intestinalis</name>
    <dbReference type="NCBI Taxonomy" id="7719"/>
    <lineage>
        <taxon>Eukaryota</taxon>
        <taxon>Metazoa</taxon>
        <taxon>Chordata</taxon>
        <taxon>Tunicata</taxon>
        <taxon>Ascidiacea</taxon>
        <taxon>Phlebobranchia</taxon>
        <taxon>Cionidae</taxon>
        <taxon>Ciona</taxon>
    </lineage>
</organism>
<dbReference type="STRING" id="7719.ENSCINP00000034386"/>
<dbReference type="Ensembl" id="ENSCINT00000031300.1">
    <property type="protein sequence ID" value="ENSCINP00000034386.1"/>
    <property type="gene ID" value="ENSCING00000018265.1"/>
</dbReference>
<sequence length="71" mass="7743">MLTHEYKVEMTCSGCSGAVTRILSKKLTEPGSKFDVNLEAKTVTITSDLPEATLTEMLKKCGKEVTYIGSK</sequence>
<evidence type="ECO:0000256" key="1">
    <source>
        <dbReference type="ARBA" id="ARBA00022448"/>
    </source>
</evidence>
<dbReference type="PROSITE" id="PS50846">
    <property type="entry name" value="HMA_2"/>
    <property type="match status" value="1"/>
</dbReference>
<dbReference type="OMA" id="MTHTYKF"/>
<dbReference type="GO" id="GO:0016531">
    <property type="term" value="F:copper chaperone activity"/>
    <property type="evidence" value="ECO:0000318"/>
    <property type="project" value="GO_Central"/>
</dbReference>
<dbReference type="HOGENOM" id="CLU_134973_3_1_1"/>
<dbReference type="CDD" id="cd00371">
    <property type="entry name" value="HMA"/>
    <property type="match status" value="1"/>
</dbReference>
<evidence type="ECO:0000256" key="3">
    <source>
        <dbReference type="ARBA" id="ARBA00022796"/>
    </source>
</evidence>
<evidence type="ECO:0000256" key="2">
    <source>
        <dbReference type="ARBA" id="ARBA00022723"/>
    </source>
</evidence>
<keyword evidence="1" id="KW-0813">Transport</keyword>
<dbReference type="InterPro" id="IPR051881">
    <property type="entry name" value="Copper_transport_ATOX1-like"/>
</dbReference>
<reference evidence="13" key="2">
    <citation type="journal article" date="2008" name="Genome Biol.">
        <title>Improved genome assembly and evidence-based global gene model set for the chordate Ciona intestinalis: new insight into intron and operon populations.</title>
        <authorList>
            <person name="Satou Y."/>
            <person name="Mineta K."/>
            <person name="Ogasawara M."/>
            <person name="Sasakura Y."/>
            <person name="Shoguchi E."/>
            <person name="Ueno K."/>
            <person name="Yamada L."/>
            <person name="Matsumoto J."/>
            <person name="Wasserscheid J."/>
            <person name="Dewar K."/>
            <person name="Wiley G.B."/>
            <person name="Macmil S.L."/>
            <person name="Roe B.A."/>
            <person name="Zeller R.W."/>
            <person name="Hastings K.E."/>
            <person name="Lemaire P."/>
            <person name="Lindquist E."/>
            <person name="Endo T."/>
            <person name="Hotta K."/>
            <person name="Inaba K."/>
        </authorList>
    </citation>
    <scope>NUCLEOTIDE SEQUENCE [LARGE SCALE GENOMIC DNA]</scope>
    <source>
        <strain evidence="13">wild type</strain>
    </source>
</reference>
<keyword evidence="2" id="KW-0479">Metal-binding</keyword>
<dbReference type="FunCoup" id="H2XXK2">
    <property type="interactions" value="265"/>
</dbReference>
<feature type="domain" description="HMA" evidence="12">
    <location>
        <begin position="1"/>
        <end position="66"/>
    </location>
</feature>
<dbReference type="GO" id="GO:0006825">
    <property type="term" value="P:copper ion transport"/>
    <property type="evidence" value="ECO:0000318"/>
    <property type="project" value="GO_Central"/>
</dbReference>
<evidence type="ECO:0000256" key="7">
    <source>
        <dbReference type="ARBA" id="ARBA00037651"/>
    </source>
</evidence>
<comment type="similarity">
    <text evidence="8">Belongs to the ATX1 family.</text>
</comment>
<reference evidence="13" key="3">
    <citation type="submission" date="2025-08" db="UniProtKB">
        <authorList>
            <consortium name="Ensembl"/>
        </authorList>
    </citation>
    <scope>IDENTIFICATION</scope>
</reference>
<accession>H2XXK2</accession>
<protein>
    <recommendedName>
        <fullName evidence="9">Copper transport protein ATOX1</fullName>
    </recommendedName>
    <alternativeName>
        <fullName evidence="10">Metal transport protein ATX1</fullName>
    </alternativeName>
</protein>
<evidence type="ECO:0000256" key="4">
    <source>
        <dbReference type="ARBA" id="ARBA00023008"/>
    </source>
</evidence>
<dbReference type="AlphaFoldDB" id="H2XXK2"/>
<evidence type="ECO:0000256" key="5">
    <source>
        <dbReference type="ARBA" id="ARBA00023065"/>
    </source>
</evidence>
<dbReference type="PANTHER" id="PTHR46365">
    <property type="entry name" value="COPPER TRANSPORT PROTEIN ATOX1"/>
    <property type="match status" value="1"/>
</dbReference>
<keyword evidence="6" id="KW-0143">Chaperone</keyword>
<dbReference type="InParanoid" id="H2XXK2"/>
<dbReference type="InterPro" id="IPR036163">
    <property type="entry name" value="HMA_dom_sf"/>
</dbReference>
<dbReference type="GO" id="GO:0046872">
    <property type="term" value="F:metal ion binding"/>
    <property type="evidence" value="ECO:0007669"/>
    <property type="project" value="UniProtKB-KW"/>
</dbReference>
<keyword evidence="5" id="KW-0406">Ion transport</keyword>
<evidence type="ECO:0000256" key="11">
    <source>
        <dbReference type="ARBA" id="ARBA00046351"/>
    </source>
</evidence>
<evidence type="ECO:0000256" key="9">
    <source>
        <dbReference type="ARBA" id="ARBA00040962"/>
    </source>
</evidence>
<evidence type="ECO:0000259" key="12">
    <source>
        <dbReference type="PROSITE" id="PS50846"/>
    </source>
</evidence>